<reference evidence="1 2" key="1">
    <citation type="submission" date="2017-03" db="EMBL/GenBank/DDBJ databases">
        <title>Genome analysis of strain PAMC 26510.</title>
        <authorList>
            <person name="Oh H.-M."/>
            <person name="Yang J.-A."/>
        </authorList>
    </citation>
    <scope>NUCLEOTIDE SEQUENCE [LARGE SCALE GENOMIC DNA]</scope>
    <source>
        <strain evidence="1 2">PAMC 26510</strain>
    </source>
</reference>
<dbReference type="GO" id="GO:0015940">
    <property type="term" value="P:pantothenate biosynthetic process"/>
    <property type="evidence" value="ECO:0007669"/>
    <property type="project" value="InterPro"/>
</dbReference>
<proteinExistence type="predicted"/>
<comment type="caution">
    <text evidence="1">The sequence shown here is derived from an EMBL/GenBank/DDBJ whole genome shotgun (WGS) entry which is preliminary data.</text>
</comment>
<dbReference type="InterPro" id="IPR003721">
    <property type="entry name" value="Pantoate_ligase"/>
</dbReference>
<evidence type="ECO:0000313" key="2">
    <source>
        <dbReference type="Proteomes" id="UP000194546"/>
    </source>
</evidence>
<dbReference type="RefSeq" id="WP_061998549.1">
    <property type="nucleotide sequence ID" value="NZ_NBTY01000065.1"/>
</dbReference>
<name>A0A242MX79_CABSO</name>
<dbReference type="SUPFAM" id="SSF52374">
    <property type="entry name" value="Nucleotidylyl transferase"/>
    <property type="match status" value="1"/>
</dbReference>
<keyword evidence="1" id="KW-0436">Ligase</keyword>
<dbReference type="Pfam" id="PF02569">
    <property type="entry name" value="Pantoate_ligase"/>
    <property type="match status" value="1"/>
</dbReference>
<sequence length="126" mass="14015">MRDANGLALSARNCFLRPSECAEAPEPARTLNRVRAAVLSGNRDFASIKKDAVHTRAKRGWQQDYIARTGCHRSKSFLTLRTGTLRSLPNDVMSHSASDANGFDTRRPCAVVERQADADRSVEARW</sequence>
<dbReference type="Gene3D" id="3.30.1300.10">
    <property type="entry name" value="Pantoate-beta-alanine ligase, C-terminal domain"/>
    <property type="match status" value="1"/>
</dbReference>
<dbReference type="Proteomes" id="UP000194546">
    <property type="component" value="Unassembled WGS sequence"/>
</dbReference>
<evidence type="ECO:0000313" key="1">
    <source>
        <dbReference type="EMBL" id="OTP76037.1"/>
    </source>
</evidence>
<dbReference type="InterPro" id="IPR042176">
    <property type="entry name" value="Pantoate_ligase_C"/>
</dbReference>
<gene>
    <name evidence="1" type="ORF">PAMC26510_11980</name>
</gene>
<dbReference type="GO" id="GO:0004592">
    <property type="term" value="F:pantoate-beta-alanine ligase activity"/>
    <property type="evidence" value="ECO:0007669"/>
    <property type="project" value="InterPro"/>
</dbReference>
<accession>A0A242MX79</accession>
<protein>
    <submittedName>
        <fullName evidence="1">Pantoate--beta-alanine ligase</fullName>
    </submittedName>
</protein>
<dbReference type="EMBL" id="NBTY01000065">
    <property type="protein sequence ID" value="OTP76037.1"/>
    <property type="molecule type" value="Genomic_DNA"/>
</dbReference>
<organism evidence="1 2">
    <name type="scientific">Caballeronia sordidicola</name>
    <name type="common">Burkholderia sordidicola</name>
    <dbReference type="NCBI Taxonomy" id="196367"/>
    <lineage>
        <taxon>Bacteria</taxon>
        <taxon>Pseudomonadati</taxon>
        <taxon>Pseudomonadota</taxon>
        <taxon>Betaproteobacteria</taxon>
        <taxon>Burkholderiales</taxon>
        <taxon>Burkholderiaceae</taxon>
        <taxon>Caballeronia</taxon>
    </lineage>
</organism>
<dbReference type="AlphaFoldDB" id="A0A242MX79"/>